<comment type="caution">
    <text evidence="2">The sequence shown here is derived from an EMBL/GenBank/DDBJ whole genome shotgun (WGS) entry which is preliminary data.</text>
</comment>
<evidence type="ECO:0000313" key="2">
    <source>
        <dbReference type="EMBL" id="NYZ61648.1"/>
    </source>
</evidence>
<name>A0A7Z0QN78_9GAMM</name>
<reference evidence="2 3" key="1">
    <citation type="submission" date="2020-07" db="EMBL/GenBank/DDBJ databases">
        <title>isolation of Luteimonas sp. SJ-16.</title>
        <authorList>
            <person name="Huang X.-X."/>
            <person name="Xu L."/>
            <person name="Sun J.-Q."/>
        </authorList>
    </citation>
    <scope>NUCLEOTIDE SEQUENCE [LARGE SCALE GENOMIC DNA]</scope>
    <source>
        <strain evidence="2 3">SJ-16</strain>
    </source>
</reference>
<dbReference type="EMBL" id="JACCJZ010000005">
    <property type="protein sequence ID" value="NYZ61648.1"/>
    <property type="molecule type" value="Genomic_DNA"/>
</dbReference>
<sequence length="127" mass="12902">MSAMRAWLLVPLVLWLAGCAAPHAPAALPTEAPGITVPHGAPSALAGTPLSPDTRCTRDADCTVKNVGNCCGAYPACVNTAAVVDPEAVAADCARRGIASVCGFQDVTACRCVANRCEAAPMAPLER</sequence>
<keyword evidence="3" id="KW-1185">Reference proteome</keyword>
<protein>
    <recommendedName>
        <fullName evidence="4">Secreted protein</fullName>
    </recommendedName>
</protein>
<dbReference type="Proteomes" id="UP000589896">
    <property type="component" value="Unassembled WGS sequence"/>
</dbReference>
<dbReference type="RefSeq" id="WP_180543411.1">
    <property type="nucleotide sequence ID" value="NZ_JACCJZ010000005.1"/>
</dbReference>
<gene>
    <name evidence="2" type="ORF">H0E82_02545</name>
</gene>
<feature type="chain" id="PRO_5031404937" description="Secreted protein" evidence="1">
    <location>
        <begin position="27"/>
        <end position="127"/>
    </location>
</feature>
<proteinExistence type="predicted"/>
<feature type="signal peptide" evidence="1">
    <location>
        <begin position="1"/>
        <end position="26"/>
    </location>
</feature>
<accession>A0A7Z0QN78</accession>
<evidence type="ECO:0000256" key="1">
    <source>
        <dbReference type="SAM" id="SignalP"/>
    </source>
</evidence>
<evidence type="ECO:0008006" key="4">
    <source>
        <dbReference type="Google" id="ProtNLM"/>
    </source>
</evidence>
<keyword evidence="1" id="KW-0732">Signal</keyword>
<dbReference type="AlphaFoldDB" id="A0A7Z0QN78"/>
<organism evidence="2 3">
    <name type="scientific">Luteimonas deserti</name>
    <dbReference type="NCBI Taxonomy" id="2752306"/>
    <lineage>
        <taxon>Bacteria</taxon>
        <taxon>Pseudomonadati</taxon>
        <taxon>Pseudomonadota</taxon>
        <taxon>Gammaproteobacteria</taxon>
        <taxon>Lysobacterales</taxon>
        <taxon>Lysobacteraceae</taxon>
        <taxon>Luteimonas</taxon>
    </lineage>
</organism>
<dbReference type="PROSITE" id="PS51257">
    <property type="entry name" value="PROKAR_LIPOPROTEIN"/>
    <property type="match status" value="1"/>
</dbReference>
<evidence type="ECO:0000313" key="3">
    <source>
        <dbReference type="Proteomes" id="UP000589896"/>
    </source>
</evidence>